<keyword evidence="2 3" id="KW-0597">Phosphoprotein</keyword>
<dbReference type="HAMAP" id="MF_01217">
    <property type="entry name" value="Acyl_carrier"/>
    <property type="match status" value="1"/>
</dbReference>
<dbReference type="NCBIfam" id="NF003757">
    <property type="entry name" value="PRK05350.1"/>
    <property type="match status" value="1"/>
</dbReference>
<feature type="domain" description="Carrier" evidence="4">
    <location>
        <begin position="4"/>
        <end position="79"/>
    </location>
</feature>
<dbReference type="InterPro" id="IPR009081">
    <property type="entry name" value="PP-bd_ACP"/>
</dbReference>
<comment type="caution">
    <text evidence="5">The sequence shown here is derived from an EMBL/GenBank/DDBJ whole genome shotgun (WGS) entry which is preliminary data.</text>
</comment>
<keyword evidence="3" id="KW-0963">Cytoplasm</keyword>
<organism evidence="5 6">
    <name type="scientific">Candidatus Accumulibacter adjunctus</name>
    <dbReference type="NCBI Taxonomy" id="1454001"/>
    <lineage>
        <taxon>Bacteria</taxon>
        <taxon>Pseudomonadati</taxon>
        <taxon>Pseudomonadota</taxon>
        <taxon>Betaproteobacteria</taxon>
        <taxon>Candidatus Accumulibacter</taxon>
    </lineage>
</organism>
<evidence type="ECO:0000259" key="4">
    <source>
        <dbReference type="PROSITE" id="PS50075"/>
    </source>
</evidence>
<comment type="function">
    <text evidence="3">Carrier of the growing fatty acid chain in fatty acid biosynthesis.</text>
</comment>
<dbReference type="Gene3D" id="1.10.1200.10">
    <property type="entry name" value="ACP-like"/>
    <property type="match status" value="1"/>
</dbReference>
<proteinExistence type="inferred from homology"/>
<keyword evidence="3" id="KW-0275">Fatty acid biosynthesis</keyword>
<dbReference type="PROSITE" id="PS50075">
    <property type="entry name" value="CARRIER"/>
    <property type="match status" value="1"/>
</dbReference>
<dbReference type="Pfam" id="PF00550">
    <property type="entry name" value="PP-binding"/>
    <property type="match status" value="1"/>
</dbReference>
<dbReference type="GO" id="GO:0005737">
    <property type="term" value="C:cytoplasm"/>
    <property type="evidence" value="ECO:0007669"/>
    <property type="project" value="UniProtKB-SubCell"/>
</dbReference>
<keyword evidence="3" id="KW-0276">Fatty acid metabolism</keyword>
<keyword evidence="3" id="KW-0443">Lipid metabolism</keyword>
<dbReference type="PATRIC" id="fig|1454001.3.peg.3126"/>
<evidence type="ECO:0000256" key="2">
    <source>
        <dbReference type="ARBA" id="ARBA00022553"/>
    </source>
</evidence>
<keyword evidence="6" id="KW-1185">Reference proteome</keyword>
<name>A0A011MSN2_9PROT</name>
<protein>
    <recommendedName>
        <fullName evidence="3">Acyl carrier protein</fullName>
        <shortName evidence="3">ACP</shortName>
    </recommendedName>
</protein>
<evidence type="ECO:0000313" key="6">
    <source>
        <dbReference type="Proteomes" id="UP000020218"/>
    </source>
</evidence>
<dbReference type="UniPathway" id="UPA00094"/>
<comment type="PTM">
    <text evidence="3">4'-phosphopantetheine is transferred from CoA to a specific serine of apo-ACP by AcpS. This modification is essential for activity because fatty acids are bound in thioester linkage to the sulfhydryl of the prosthetic group.</text>
</comment>
<keyword evidence="1 3" id="KW-0596">Phosphopantetheine</keyword>
<dbReference type="EMBL" id="JFAX01000021">
    <property type="protein sequence ID" value="EXI65561.1"/>
    <property type="molecule type" value="Genomic_DNA"/>
</dbReference>
<dbReference type="InterPro" id="IPR036736">
    <property type="entry name" value="ACP-like_sf"/>
</dbReference>
<keyword evidence="3" id="KW-0444">Lipid biosynthesis</keyword>
<evidence type="ECO:0000256" key="3">
    <source>
        <dbReference type="HAMAP-Rule" id="MF_01217"/>
    </source>
</evidence>
<dbReference type="SUPFAM" id="SSF47336">
    <property type="entry name" value="ACP-like"/>
    <property type="match status" value="1"/>
</dbReference>
<sequence>MSDQEILDKLRTILHDTFEIEVTRVTPEAQLFADLDLDSIDAVDLAIQLQKLTGKRIQPQDFKDIRSVADVISAVHRLMAV</sequence>
<dbReference type="Proteomes" id="UP000020218">
    <property type="component" value="Unassembled WGS sequence"/>
</dbReference>
<comment type="subcellular location">
    <subcellularLocation>
        <location evidence="3">Cytoplasm</location>
    </subcellularLocation>
</comment>
<reference evidence="5" key="1">
    <citation type="submission" date="2014-02" db="EMBL/GenBank/DDBJ databases">
        <title>Expanding our view of genomic diversity in Candidatus Accumulibacter clades.</title>
        <authorList>
            <person name="Skennerton C.T."/>
            <person name="Barr J.J."/>
            <person name="Slater F.R."/>
            <person name="Bond P.L."/>
            <person name="Tyson G.W."/>
        </authorList>
    </citation>
    <scope>NUCLEOTIDE SEQUENCE [LARGE SCALE GENOMIC DNA]</scope>
</reference>
<dbReference type="InterPro" id="IPR003231">
    <property type="entry name" value="ACP"/>
</dbReference>
<comment type="pathway">
    <text evidence="3">Lipid metabolism; fatty acid biosynthesis.</text>
</comment>
<dbReference type="STRING" id="1454001.AW08_03081"/>
<comment type="similarity">
    <text evidence="3">Belongs to the acyl carrier protein (ACP) family.</text>
</comment>
<evidence type="ECO:0000313" key="5">
    <source>
        <dbReference type="EMBL" id="EXI65561.1"/>
    </source>
</evidence>
<evidence type="ECO:0000256" key="1">
    <source>
        <dbReference type="ARBA" id="ARBA00022450"/>
    </source>
</evidence>
<feature type="modified residue" description="O-(pantetheine 4'-phosphoryl)serine" evidence="3">
    <location>
        <position position="39"/>
    </location>
</feature>
<gene>
    <name evidence="5" type="primary">acpM</name>
    <name evidence="3" type="synonym">acpP</name>
    <name evidence="5" type="ORF">AW08_03081</name>
</gene>
<accession>A0A011MSN2</accession>
<dbReference type="GO" id="GO:0000036">
    <property type="term" value="F:acyl carrier activity"/>
    <property type="evidence" value="ECO:0007669"/>
    <property type="project" value="UniProtKB-UniRule"/>
</dbReference>
<dbReference type="AlphaFoldDB" id="A0A011MSN2"/>